<evidence type="ECO:0000256" key="2">
    <source>
        <dbReference type="SAM" id="SignalP"/>
    </source>
</evidence>
<sequence>MAAGRLFRAACAAALAVALTGCDTSQLAPRNTATTPQTRPAGLVPPKPAAATPAPQQASQASRDLARYYARLQSDLLARGLLRTDGGGPDTLYTDEMLLRNFQRIALADEYRRGSGLSPAGRDDDSAIKKWTKPIRVSAEFGAAVPAEQAASDRRQLSAFVSRLSRITGHPIAMSDADPNFYVLFMTEDDRASVVPRIRQIVPDVNPVALRVFETLPRSIHCLVIAFSDTPGGYDYGTAIALIRSEHPDLLRLSCIHEEVAQGLGLGNDDPSARPSIFNDDDEFALLTSHDELLLRILYDPRLRPGMTAEEAMPIARQKVAELMGGPS</sequence>
<feature type="chain" id="PRO_5046115791" evidence="2">
    <location>
        <begin position="28"/>
        <end position="328"/>
    </location>
</feature>
<dbReference type="EMBL" id="JAHRWL010000001">
    <property type="protein sequence ID" value="MBV2359916.1"/>
    <property type="molecule type" value="Genomic_DNA"/>
</dbReference>
<organism evidence="3 4">
    <name type="scientific">Thalassococcus arenae</name>
    <dbReference type="NCBI Taxonomy" id="2851652"/>
    <lineage>
        <taxon>Bacteria</taxon>
        <taxon>Pseudomonadati</taxon>
        <taxon>Pseudomonadota</taxon>
        <taxon>Alphaproteobacteria</taxon>
        <taxon>Rhodobacterales</taxon>
        <taxon>Roseobacteraceae</taxon>
        <taxon>Thalassococcus</taxon>
    </lineage>
</organism>
<dbReference type="Pfam" id="PF11150">
    <property type="entry name" value="DUF2927"/>
    <property type="match status" value="1"/>
</dbReference>
<protein>
    <submittedName>
        <fullName evidence="3">DUF2927 domain-containing protein</fullName>
    </submittedName>
</protein>
<proteinExistence type="predicted"/>
<feature type="region of interest" description="Disordered" evidence="1">
    <location>
        <begin position="26"/>
        <end position="60"/>
    </location>
</feature>
<feature type="compositionally biased region" description="Polar residues" evidence="1">
    <location>
        <begin position="26"/>
        <end position="38"/>
    </location>
</feature>
<dbReference type="InterPro" id="IPR021323">
    <property type="entry name" value="DUF2927"/>
</dbReference>
<comment type="caution">
    <text evidence="3">The sequence shown here is derived from an EMBL/GenBank/DDBJ whole genome shotgun (WGS) entry which is preliminary data.</text>
</comment>
<keyword evidence="2" id="KW-0732">Signal</keyword>
<dbReference type="Proteomes" id="UP001166293">
    <property type="component" value="Unassembled WGS sequence"/>
</dbReference>
<dbReference type="PROSITE" id="PS51257">
    <property type="entry name" value="PROKAR_LIPOPROTEIN"/>
    <property type="match status" value="1"/>
</dbReference>
<feature type="compositionally biased region" description="Low complexity" evidence="1">
    <location>
        <begin position="49"/>
        <end position="60"/>
    </location>
</feature>
<evidence type="ECO:0000313" key="3">
    <source>
        <dbReference type="EMBL" id="MBV2359916.1"/>
    </source>
</evidence>
<gene>
    <name evidence="3" type="ORF">KUH32_09030</name>
</gene>
<evidence type="ECO:0000313" key="4">
    <source>
        <dbReference type="Proteomes" id="UP001166293"/>
    </source>
</evidence>
<reference evidence="3" key="1">
    <citation type="submission" date="2021-06" db="EMBL/GenBank/DDBJ databases">
        <title>Thalassococcus sp. CAU 1522 isolated from sea sand, Republic of Korea.</title>
        <authorList>
            <person name="Kim W."/>
        </authorList>
    </citation>
    <scope>NUCLEOTIDE SEQUENCE</scope>
    <source>
        <strain evidence="3">CAU 1522</strain>
    </source>
</reference>
<accession>A0ABS6N7C5</accession>
<evidence type="ECO:0000256" key="1">
    <source>
        <dbReference type="SAM" id="MobiDB-lite"/>
    </source>
</evidence>
<name>A0ABS6N7C5_9RHOB</name>
<dbReference type="RefSeq" id="WP_217777701.1">
    <property type="nucleotide sequence ID" value="NZ_JAHRWL010000001.1"/>
</dbReference>
<keyword evidence="4" id="KW-1185">Reference proteome</keyword>
<feature type="signal peptide" evidence="2">
    <location>
        <begin position="1"/>
        <end position="27"/>
    </location>
</feature>